<dbReference type="InterPro" id="IPR011008">
    <property type="entry name" value="Dimeric_a/b-barrel"/>
</dbReference>
<dbReference type="Proteomes" id="UP000198900">
    <property type="component" value="Unassembled WGS sequence"/>
</dbReference>
<comment type="caution">
    <text evidence="2">The sequence shown here is derived from an EMBL/GenBank/DDBJ whole genome shotgun (WGS) entry which is preliminary data.</text>
</comment>
<evidence type="ECO:0000259" key="1">
    <source>
        <dbReference type="Pfam" id="PF03992"/>
    </source>
</evidence>
<dbReference type="SUPFAM" id="SSF54909">
    <property type="entry name" value="Dimeric alpha+beta barrel"/>
    <property type="match status" value="1"/>
</dbReference>
<dbReference type="RefSeq" id="WP_091790619.1">
    <property type="nucleotide sequence ID" value="NZ_FNDI01000063.1"/>
</dbReference>
<keyword evidence="3" id="KW-1185">Reference proteome</keyword>
<feature type="domain" description="ABM" evidence="1">
    <location>
        <begin position="8"/>
        <end position="77"/>
    </location>
</feature>
<evidence type="ECO:0000313" key="3">
    <source>
        <dbReference type="Proteomes" id="UP000198900"/>
    </source>
</evidence>
<dbReference type="InterPro" id="IPR007138">
    <property type="entry name" value="ABM_dom"/>
</dbReference>
<evidence type="ECO:0000313" key="2">
    <source>
        <dbReference type="EMBL" id="SDJ56006.1"/>
    </source>
</evidence>
<name>A0A7Z7FQX7_9BURK</name>
<dbReference type="Pfam" id="PF03992">
    <property type="entry name" value="ABM"/>
    <property type="match status" value="1"/>
</dbReference>
<dbReference type="EMBL" id="FNDI01000063">
    <property type="protein sequence ID" value="SDJ56006.1"/>
    <property type="molecule type" value="Genomic_DNA"/>
</dbReference>
<organism evidence="2 3">
    <name type="scientific">Paraburkholderia steynii</name>
    <dbReference type="NCBI Taxonomy" id="1245441"/>
    <lineage>
        <taxon>Bacteria</taxon>
        <taxon>Pseudomonadati</taxon>
        <taxon>Pseudomonadota</taxon>
        <taxon>Betaproteobacteria</taxon>
        <taxon>Burkholderiales</taxon>
        <taxon>Burkholderiaceae</taxon>
        <taxon>Paraburkholderia</taxon>
    </lineage>
</organism>
<gene>
    <name evidence="2" type="ORF">SAMN04487926_16310</name>
</gene>
<reference evidence="2" key="1">
    <citation type="submission" date="2016-10" db="EMBL/GenBank/DDBJ databases">
        <authorList>
            <person name="Varghese N."/>
            <person name="Submissions S."/>
        </authorList>
    </citation>
    <scope>NUCLEOTIDE SEQUENCE [LARGE SCALE GENOMIC DNA]</scope>
    <source>
        <strain evidence="2">YR281</strain>
    </source>
</reference>
<sequence>MGVLVTIEVVQKYDLLPGVDPQAYAELMKKVVAALLRAPGLVEINARRNLLGSPQVRATSVWRRLADWEAAREHEELVALEVESRRHVSNMSVEIWEPSPLLTEPLRPER</sequence>
<proteinExistence type="predicted"/>
<accession>A0A7Z7FQX7</accession>
<dbReference type="AlphaFoldDB" id="A0A7Z7FQX7"/>
<protein>
    <recommendedName>
        <fullName evidence="1">ABM domain-containing protein</fullName>
    </recommendedName>
</protein>